<dbReference type="SMART" id="SM00347">
    <property type="entry name" value="HTH_MARR"/>
    <property type="match status" value="1"/>
</dbReference>
<evidence type="ECO:0000259" key="2">
    <source>
        <dbReference type="PROSITE" id="PS50995"/>
    </source>
</evidence>
<dbReference type="PANTHER" id="PTHR33164:SF99">
    <property type="entry name" value="MARR FAMILY REGULATORY PROTEIN"/>
    <property type="match status" value="1"/>
</dbReference>
<protein>
    <submittedName>
        <fullName evidence="3">MarR family transcriptional regulator</fullName>
    </submittedName>
</protein>
<proteinExistence type="predicted"/>
<feature type="domain" description="HTH marR-type" evidence="2">
    <location>
        <begin position="63"/>
        <end position="194"/>
    </location>
</feature>
<dbReference type="PRINTS" id="PR00598">
    <property type="entry name" value="HTHMARR"/>
</dbReference>
<keyword evidence="4" id="KW-1185">Reference proteome</keyword>
<dbReference type="EMBL" id="JAZGQK010000001">
    <property type="protein sequence ID" value="MEE6257097.1"/>
    <property type="molecule type" value="Genomic_DNA"/>
</dbReference>
<dbReference type="InterPro" id="IPR000835">
    <property type="entry name" value="HTH_MarR-typ"/>
</dbReference>
<dbReference type="Gene3D" id="1.10.10.10">
    <property type="entry name" value="Winged helix-like DNA-binding domain superfamily/Winged helix DNA-binding domain"/>
    <property type="match status" value="1"/>
</dbReference>
<feature type="region of interest" description="Disordered" evidence="1">
    <location>
        <begin position="1"/>
        <end position="60"/>
    </location>
</feature>
<name>A0ABU7RKS2_9ACTN</name>
<reference evidence="3 4" key="1">
    <citation type="submission" date="2024-01" db="EMBL/GenBank/DDBJ databases">
        <title>Genome insights into Plantactinospora sonchi sp. nov.</title>
        <authorList>
            <person name="Wang L."/>
        </authorList>
    </citation>
    <scope>NUCLEOTIDE SEQUENCE [LARGE SCALE GENOMIC DNA]</scope>
    <source>
        <strain evidence="3 4">NEAU-QY2</strain>
    </source>
</reference>
<dbReference type="InterPro" id="IPR039422">
    <property type="entry name" value="MarR/SlyA-like"/>
</dbReference>
<sequence>MTNRSSERRLRPTGTAAPHADGAGPGTASPDPAGPGTASPDPARPGTASPDTAGPLPGDANAGVDLLQTVTSFDRLLRLLRRLTTPDGLSLTAASTLYLLDEAGAQRISDLAVAEGVTQPGMTQLISRLERDGLAERRGDPADRRVVAVAITQAGRELVARRRQARAERLAGLLADVSPEERAAIVTSLAVLDRLAGPARNPVEYGPSVEPGSGTR</sequence>
<organism evidence="3 4">
    <name type="scientific">Plantactinospora sonchi</name>
    <dbReference type="NCBI Taxonomy" id="1544735"/>
    <lineage>
        <taxon>Bacteria</taxon>
        <taxon>Bacillati</taxon>
        <taxon>Actinomycetota</taxon>
        <taxon>Actinomycetes</taxon>
        <taxon>Micromonosporales</taxon>
        <taxon>Micromonosporaceae</taxon>
        <taxon>Plantactinospora</taxon>
    </lineage>
</organism>
<dbReference type="RefSeq" id="WP_331212191.1">
    <property type="nucleotide sequence ID" value="NZ_JAZGQK010000001.1"/>
</dbReference>
<dbReference type="PANTHER" id="PTHR33164">
    <property type="entry name" value="TRANSCRIPTIONAL REGULATOR, MARR FAMILY"/>
    <property type="match status" value="1"/>
</dbReference>
<dbReference type="SUPFAM" id="SSF46785">
    <property type="entry name" value="Winged helix' DNA-binding domain"/>
    <property type="match status" value="1"/>
</dbReference>
<dbReference type="InterPro" id="IPR036388">
    <property type="entry name" value="WH-like_DNA-bd_sf"/>
</dbReference>
<dbReference type="PROSITE" id="PS50995">
    <property type="entry name" value="HTH_MARR_2"/>
    <property type="match status" value="1"/>
</dbReference>
<evidence type="ECO:0000256" key="1">
    <source>
        <dbReference type="SAM" id="MobiDB-lite"/>
    </source>
</evidence>
<evidence type="ECO:0000313" key="3">
    <source>
        <dbReference type="EMBL" id="MEE6257097.1"/>
    </source>
</evidence>
<evidence type="ECO:0000313" key="4">
    <source>
        <dbReference type="Proteomes" id="UP001332243"/>
    </source>
</evidence>
<comment type="caution">
    <text evidence="3">The sequence shown here is derived from an EMBL/GenBank/DDBJ whole genome shotgun (WGS) entry which is preliminary data.</text>
</comment>
<dbReference type="InterPro" id="IPR036390">
    <property type="entry name" value="WH_DNA-bd_sf"/>
</dbReference>
<gene>
    <name evidence="3" type="ORF">V1633_01170</name>
</gene>
<accession>A0ABU7RKS2</accession>
<dbReference type="Pfam" id="PF01047">
    <property type="entry name" value="MarR"/>
    <property type="match status" value="1"/>
</dbReference>
<feature type="compositionally biased region" description="Basic and acidic residues" evidence="1">
    <location>
        <begin position="1"/>
        <end position="10"/>
    </location>
</feature>
<dbReference type="Proteomes" id="UP001332243">
    <property type="component" value="Unassembled WGS sequence"/>
</dbReference>